<sequence length="193" mass="20259">MSRPTDSAGSREDRPPAGRRRAAGGLLAATDGGGGGGSNSPGRAVAWLPGVGGPGSGARVGAASGAGTHIDPVRSGNSQVKVINAFLQVGDHAGLDRYLSKQQVPTLTLNMALQRACIASDEEAVRVLARRGADVNYTDQFGTTILHFAMRGGGDSDMIQELLRLGLDHQSWRQEGQMLVHWACRKGHLQVVR</sequence>
<comment type="caution">
    <text evidence="5">The sequence shown here is derived from an EMBL/GenBank/DDBJ whole genome shotgun (WGS) entry which is preliminary data.</text>
</comment>
<keyword evidence="1" id="KW-0677">Repeat</keyword>
<feature type="region of interest" description="Disordered" evidence="4">
    <location>
        <begin position="1"/>
        <end position="50"/>
    </location>
</feature>
<name>A0A448WA07_9PLAT</name>
<organism evidence="5 6">
    <name type="scientific">Protopolystoma xenopodis</name>
    <dbReference type="NCBI Taxonomy" id="117903"/>
    <lineage>
        <taxon>Eukaryota</taxon>
        <taxon>Metazoa</taxon>
        <taxon>Spiralia</taxon>
        <taxon>Lophotrochozoa</taxon>
        <taxon>Platyhelminthes</taxon>
        <taxon>Monogenea</taxon>
        <taxon>Polyopisthocotylea</taxon>
        <taxon>Polystomatidea</taxon>
        <taxon>Polystomatidae</taxon>
        <taxon>Protopolystoma</taxon>
    </lineage>
</organism>
<dbReference type="InterPro" id="IPR002110">
    <property type="entry name" value="Ankyrin_rpt"/>
</dbReference>
<evidence type="ECO:0000256" key="1">
    <source>
        <dbReference type="ARBA" id="ARBA00022737"/>
    </source>
</evidence>
<dbReference type="InterPro" id="IPR036770">
    <property type="entry name" value="Ankyrin_rpt-contain_sf"/>
</dbReference>
<dbReference type="OrthoDB" id="426293at2759"/>
<keyword evidence="2 3" id="KW-0040">ANK repeat</keyword>
<dbReference type="PANTHER" id="PTHR24198">
    <property type="entry name" value="ANKYRIN REPEAT AND PROTEIN KINASE DOMAIN-CONTAINING PROTEIN"/>
    <property type="match status" value="1"/>
</dbReference>
<evidence type="ECO:0000256" key="3">
    <source>
        <dbReference type="PROSITE-ProRule" id="PRU00023"/>
    </source>
</evidence>
<dbReference type="PROSITE" id="PS50088">
    <property type="entry name" value="ANK_REPEAT"/>
    <property type="match status" value="1"/>
</dbReference>
<dbReference type="Pfam" id="PF12796">
    <property type="entry name" value="Ank_2"/>
    <property type="match status" value="1"/>
</dbReference>
<dbReference type="SUPFAM" id="SSF48403">
    <property type="entry name" value="Ankyrin repeat"/>
    <property type="match status" value="1"/>
</dbReference>
<evidence type="ECO:0000256" key="4">
    <source>
        <dbReference type="SAM" id="MobiDB-lite"/>
    </source>
</evidence>
<evidence type="ECO:0000313" key="5">
    <source>
        <dbReference type="EMBL" id="VEL06662.1"/>
    </source>
</evidence>
<evidence type="ECO:0000313" key="6">
    <source>
        <dbReference type="Proteomes" id="UP000784294"/>
    </source>
</evidence>
<evidence type="ECO:0000256" key="2">
    <source>
        <dbReference type="ARBA" id="ARBA00023043"/>
    </source>
</evidence>
<reference evidence="5" key="1">
    <citation type="submission" date="2018-11" db="EMBL/GenBank/DDBJ databases">
        <authorList>
            <consortium name="Pathogen Informatics"/>
        </authorList>
    </citation>
    <scope>NUCLEOTIDE SEQUENCE</scope>
</reference>
<dbReference type="SMART" id="SM00248">
    <property type="entry name" value="ANK"/>
    <property type="match status" value="2"/>
</dbReference>
<accession>A0A448WA07</accession>
<dbReference type="Gene3D" id="1.25.40.20">
    <property type="entry name" value="Ankyrin repeat-containing domain"/>
    <property type="match status" value="1"/>
</dbReference>
<proteinExistence type="predicted"/>
<dbReference type="PANTHER" id="PTHR24198:SF165">
    <property type="entry name" value="ANKYRIN REPEAT-CONTAINING PROTEIN-RELATED"/>
    <property type="match status" value="1"/>
</dbReference>
<dbReference type="EMBL" id="CAAALY010000193">
    <property type="protein sequence ID" value="VEL06662.1"/>
    <property type="molecule type" value="Genomic_DNA"/>
</dbReference>
<feature type="repeat" description="ANK" evidence="3">
    <location>
        <begin position="108"/>
        <end position="140"/>
    </location>
</feature>
<keyword evidence="6" id="KW-1185">Reference proteome</keyword>
<protein>
    <submittedName>
        <fullName evidence="5">Uncharacterized protein</fullName>
    </submittedName>
</protein>
<dbReference type="AlphaFoldDB" id="A0A448WA07"/>
<gene>
    <name evidence="5" type="ORF">PXEA_LOCUS102</name>
</gene>
<dbReference type="Proteomes" id="UP000784294">
    <property type="component" value="Unassembled WGS sequence"/>
</dbReference>